<organism evidence="3 4">
    <name type="scientific">Nocardia stercoris</name>
    <dbReference type="NCBI Taxonomy" id="2483361"/>
    <lineage>
        <taxon>Bacteria</taxon>
        <taxon>Bacillati</taxon>
        <taxon>Actinomycetota</taxon>
        <taxon>Actinomycetes</taxon>
        <taxon>Mycobacteriales</taxon>
        <taxon>Nocardiaceae</taxon>
        <taxon>Nocardia</taxon>
    </lineage>
</organism>
<dbReference type="SUPFAM" id="SSF50118">
    <property type="entry name" value="Cell growth inhibitor/plasmid maintenance toxic component"/>
    <property type="match status" value="1"/>
</dbReference>
<evidence type="ECO:0000256" key="1">
    <source>
        <dbReference type="ARBA" id="ARBA00007521"/>
    </source>
</evidence>
<evidence type="ECO:0000313" key="3">
    <source>
        <dbReference type="EMBL" id="RMI29840.1"/>
    </source>
</evidence>
<evidence type="ECO:0000256" key="2">
    <source>
        <dbReference type="ARBA" id="ARBA00022649"/>
    </source>
</evidence>
<dbReference type="EMBL" id="RFFH01000012">
    <property type="protein sequence ID" value="RMI29840.1"/>
    <property type="molecule type" value="Genomic_DNA"/>
</dbReference>
<comment type="similarity">
    <text evidence="1">Belongs to the PemK/MazF family.</text>
</comment>
<dbReference type="AlphaFoldDB" id="A0A3M2KZH3"/>
<name>A0A3M2KZH3_9NOCA</name>
<protein>
    <recommendedName>
        <fullName evidence="5">Type II toxin-antitoxin system PemK/MazF family toxin</fullName>
    </recommendedName>
</protein>
<dbReference type="GO" id="GO:0003677">
    <property type="term" value="F:DNA binding"/>
    <property type="evidence" value="ECO:0007669"/>
    <property type="project" value="InterPro"/>
</dbReference>
<comment type="caution">
    <text evidence="3">The sequence shown here is derived from an EMBL/GenBank/DDBJ whole genome shotgun (WGS) entry which is preliminary data.</text>
</comment>
<evidence type="ECO:0008006" key="5">
    <source>
        <dbReference type="Google" id="ProtNLM"/>
    </source>
</evidence>
<dbReference type="InterPro" id="IPR003477">
    <property type="entry name" value="PemK-like"/>
</dbReference>
<dbReference type="OrthoDB" id="4555874at2"/>
<proteinExistence type="inferred from homology"/>
<dbReference type="Proteomes" id="UP000279275">
    <property type="component" value="Unassembled WGS sequence"/>
</dbReference>
<gene>
    <name evidence="3" type="ORF">EBN03_23870</name>
</gene>
<keyword evidence="2" id="KW-1277">Toxin-antitoxin system</keyword>
<evidence type="ECO:0000313" key="4">
    <source>
        <dbReference type="Proteomes" id="UP000279275"/>
    </source>
</evidence>
<accession>A0A3M2KZH3</accession>
<dbReference type="Gene3D" id="2.30.30.110">
    <property type="match status" value="1"/>
</dbReference>
<keyword evidence="4" id="KW-1185">Reference proteome</keyword>
<sequence length="102" mass="11282">MKRGEVWTCAPMRPSGEPMPGRRPVIVVSDTSVIDSPYRWLHVVPLHDSDPGHLLATKTAHGWANALEIHPVYRPWLTEAVGALTEHEAESLDARLRATVGL</sequence>
<dbReference type="InterPro" id="IPR011067">
    <property type="entry name" value="Plasmid_toxin/cell-grow_inhib"/>
</dbReference>
<reference evidence="3 4" key="1">
    <citation type="submission" date="2018-10" db="EMBL/GenBank/DDBJ databases">
        <title>Isolation from cow dung.</title>
        <authorList>
            <person name="Ling L."/>
        </authorList>
    </citation>
    <scope>NUCLEOTIDE SEQUENCE [LARGE SCALE GENOMIC DNA]</scope>
    <source>
        <strain evidence="3 4">NEAU-LL90</strain>
    </source>
</reference>
<dbReference type="RefSeq" id="WP_122190353.1">
    <property type="nucleotide sequence ID" value="NZ_RFFH01000012.1"/>
</dbReference>
<dbReference type="Pfam" id="PF02452">
    <property type="entry name" value="PemK_toxin"/>
    <property type="match status" value="1"/>
</dbReference>